<accession>A0A9X7ZGD1</accession>
<dbReference type="RefSeq" id="WP_220696028.1">
    <property type="nucleotide sequence ID" value="NZ_CP080997.1"/>
</dbReference>
<dbReference type="NCBIfam" id="NF033942">
    <property type="entry name" value="GjpA"/>
    <property type="match status" value="1"/>
</dbReference>
<keyword evidence="1" id="KW-0732">Signal</keyword>
<dbReference type="Proteomes" id="UP000825008">
    <property type="component" value="Chromosome"/>
</dbReference>
<proteinExistence type="predicted"/>
<dbReference type="KEGG" id="mher:K3U94_06990"/>
<evidence type="ECO:0000313" key="2">
    <source>
        <dbReference type="EMBL" id="QZA09004.1"/>
    </source>
</evidence>
<gene>
    <name evidence="2" type="primary">gjpA</name>
    <name evidence="2" type="ORF">K3U94_06990</name>
</gene>
<reference evidence="2" key="1">
    <citation type="submission" date="2021-08" db="EMBL/GenBank/DDBJ databases">
        <title>Whole genome sequencing of non-tuberculosis mycobacteria type-strains.</title>
        <authorList>
            <person name="Igarashi Y."/>
            <person name="Osugi A."/>
            <person name="Mitarai S."/>
        </authorList>
    </citation>
    <scope>NUCLEOTIDE SEQUENCE</scope>
    <source>
        <strain evidence="2">JCM 30995</strain>
    </source>
</reference>
<sequence>MPLAIRPYATAGVAIVGAGLVAVTPAAAPLPERVDTASPVVQLTGAWEDVFNAASANLTTMMNNWYLAPSVGMQQFMANQMGYWDQLLNDPAGSTNAINEQIQLYLNAVITGFTMQDMTAETRATVLNHAMDDAHNLMFGQVAGYLPPDIDPNMVLPIIDWLGSPQSAVLMGMLGPGISPWIALMNSITDGDSFGDTLTNMGGAFFNGATLNLDALLPMINDAGFFPAGMTMEHLDFAFGGLLSTGAAQVGPYEVLGAGGQIAASVPAVGGSLFQSVGLEFSGVPILGTLELDSAAIGPIAAWQAWGQTVGALLGSGWDGKGAVVVTPPLAGTDLPLLATDALDDGGMSAAATDWLQDLFTAS</sequence>
<organism evidence="2 3">
    <name type="scientific">Mycolicibacter heraklionensis</name>
    <dbReference type="NCBI Taxonomy" id="512402"/>
    <lineage>
        <taxon>Bacteria</taxon>
        <taxon>Bacillati</taxon>
        <taxon>Actinomycetota</taxon>
        <taxon>Actinomycetes</taxon>
        <taxon>Mycobacteriales</taxon>
        <taxon>Mycobacteriaceae</taxon>
        <taxon>Mycolicibacter</taxon>
    </lineage>
</organism>
<evidence type="ECO:0000256" key="1">
    <source>
        <dbReference type="SAM" id="SignalP"/>
    </source>
</evidence>
<feature type="chain" id="PRO_5040890814" evidence="1">
    <location>
        <begin position="29"/>
        <end position="363"/>
    </location>
</feature>
<dbReference type="AlphaFoldDB" id="A0A9X7ZGD1"/>
<dbReference type="InterPro" id="IPR049934">
    <property type="entry name" value="GjpA-like"/>
</dbReference>
<dbReference type="EMBL" id="CP080997">
    <property type="protein sequence ID" value="QZA09004.1"/>
    <property type="molecule type" value="Genomic_DNA"/>
</dbReference>
<feature type="signal peptide" evidence="1">
    <location>
        <begin position="1"/>
        <end position="28"/>
    </location>
</feature>
<protein>
    <submittedName>
        <fullName evidence="2">Outer membrane porin GjpA</fullName>
    </submittedName>
</protein>
<name>A0A9X7ZGD1_9MYCO</name>
<evidence type="ECO:0000313" key="3">
    <source>
        <dbReference type="Proteomes" id="UP000825008"/>
    </source>
</evidence>